<accession>A0A166BWN1</accession>
<reference evidence="1" key="1">
    <citation type="journal article" date="2016" name="Nat. Genet.">
        <title>A high-quality carrot genome assembly provides new insights into carotenoid accumulation and asterid genome evolution.</title>
        <authorList>
            <person name="Iorizzo M."/>
            <person name="Ellison S."/>
            <person name="Senalik D."/>
            <person name="Zeng P."/>
            <person name="Satapoomin P."/>
            <person name="Huang J."/>
            <person name="Bowman M."/>
            <person name="Iovene M."/>
            <person name="Sanseverino W."/>
            <person name="Cavagnaro P."/>
            <person name="Yildiz M."/>
            <person name="Macko-Podgorni A."/>
            <person name="Moranska E."/>
            <person name="Grzebelus E."/>
            <person name="Grzebelus D."/>
            <person name="Ashrafi H."/>
            <person name="Zheng Z."/>
            <person name="Cheng S."/>
            <person name="Spooner D."/>
            <person name="Van Deynze A."/>
            <person name="Simon P."/>
        </authorList>
    </citation>
    <scope>NUCLEOTIDE SEQUENCE</scope>
    <source>
        <tissue evidence="1">Leaf</tissue>
    </source>
</reference>
<evidence type="ECO:0000313" key="1">
    <source>
        <dbReference type="EMBL" id="WOG93952.1"/>
    </source>
</evidence>
<organism evidence="1 2">
    <name type="scientific">Daucus carota subsp. sativus</name>
    <name type="common">Carrot</name>
    <dbReference type="NCBI Taxonomy" id="79200"/>
    <lineage>
        <taxon>Eukaryota</taxon>
        <taxon>Viridiplantae</taxon>
        <taxon>Streptophyta</taxon>
        <taxon>Embryophyta</taxon>
        <taxon>Tracheophyta</taxon>
        <taxon>Spermatophyta</taxon>
        <taxon>Magnoliopsida</taxon>
        <taxon>eudicotyledons</taxon>
        <taxon>Gunneridae</taxon>
        <taxon>Pentapetalae</taxon>
        <taxon>asterids</taxon>
        <taxon>campanulids</taxon>
        <taxon>Apiales</taxon>
        <taxon>Apiaceae</taxon>
        <taxon>Apioideae</taxon>
        <taxon>Scandiceae</taxon>
        <taxon>Daucinae</taxon>
        <taxon>Daucus</taxon>
        <taxon>Daucus sect. Daucus</taxon>
    </lineage>
</organism>
<dbReference type="AlphaFoldDB" id="A0A166BWN1"/>
<name>A0A166BWN1_DAUCS</name>
<dbReference type="Proteomes" id="UP000077755">
    <property type="component" value="Chromosome 3"/>
</dbReference>
<dbReference type="OMA" id="QCCEVME"/>
<keyword evidence="2" id="KW-1185">Reference proteome</keyword>
<reference evidence="1" key="2">
    <citation type="submission" date="2022-03" db="EMBL/GenBank/DDBJ databases">
        <title>Draft title - Genomic analysis of global carrot germplasm unveils the trajectory of domestication and the origin of high carotenoid orange carrot.</title>
        <authorList>
            <person name="Iorizzo M."/>
            <person name="Ellison S."/>
            <person name="Senalik D."/>
            <person name="Macko-Podgorni A."/>
            <person name="Grzebelus D."/>
            <person name="Bostan H."/>
            <person name="Rolling W."/>
            <person name="Curaba J."/>
            <person name="Simon P."/>
        </authorList>
    </citation>
    <scope>NUCLEOTIDE SEQUENCE</scope>
    <source>
        <tissue evidence="1">Leaf</tissue>
    </source>
</reference>
<gene>
    <name evidence="1" type="ORF">DCAR_0313240</name>
</gene>
<dbReference type="EMBL" id="CP093345">
    <property type="protein sequence ID" value="WOG93952.1"/>
    <property type="molecule type" value="Genomic_DNA"/>
</dbReference>
<dbReference type="KEGG" id="dcr:108214873"/>
<dbReference type="FunFam" id="3.90.550.50:FF:000006">
    <property type="entry name" value="Fringe-related protein-like"/>
    <property type="match status" value="1"/>
</dbReference>
<evidence type="ECO:0000313" key="2">
    <source>
        <dbReference type="Proteomes" id="UP000077755"/>
    </source>
</evidence>
<sequence length="493" mass="56351">MSAQGREPGHNPFKSFKLSIFSDKLSDIIATSFKAFLIIIFILTSVVLVFHSFFGSQTRWWPRYPDTLLNTTTTRPVCVDPSRTENPTNLSHIVFGIGGSTETWSHRQKYSRLWWRVNSTRGFVWLDEQPDPNSTWPENSPPYKVSSDWTKFRFSSSQSAVRIARIVSESFRVGLPDVRWFVMGDDDTVFFVDNLVTVLQKYDHEKMYYIGGNSESVEQNVLHSYGMAFGGGGFAISYPLAAELAKAMDGCLDRYYNFYGSDQRIWACVSEFGVSLTNEPGFHQMDVRGSAYGLLATHPAAPLVTLHHLDHLEPLFPNHTQDESLNTLIQAYQLDPARTLQQSVCYYKNWGGIWSISISWGYTIQIYNSFLLPPDLQTPIQTFKTWRSWANGPFTFNTRPISPDPCEQPIIYFLDWAHEASKRESLTSYKKFGAESPKECKGKVDYRRTVEKILVSAPKMDSQEFAKAPRRQCCEIENFQYGKMKVNVKSCGL</sequence>
<proteinExistence type="predicted"/>
<dbReference type="PANTHER" id="PTHR10811">
    <property type="entry name" value="FRINGE-RELATED"/>
    <property type="match status" value="1"/>
</dbReference>
<protein>
    <submittedName>
        <fullName evidence="1">Uncharacterized protein</fullName>
    </submittedName>
</protein>
<dbReference type="Gene3D" id="3.90.550.50">
    <property type="match status" value="1"/>
</dbReference>
<dbReference type="Gramene" id="KZN02972">
    <property type="protein sequence ID" value="KZN02972"/>
    <property type="gene ID" value="DCAR_011728"/>
</dbReference>
<dbReference type="InterPro" id="IPR006740">
    <property type="entry name" value="DUF604"/>
</dbReference>
<dbReference type="OrthoDB" id="421979at2759"/>
<dbReference type="Pfam" id="PF04646">
    <property type="entry name" value="DUF604"/>
    <property type="match status" value="1"/>
</dbReference>